<accession>A0A397VTB4</accession>
<comment type="caution">
    <text evidence="2">The sequence shown here is derived from an EMBL/GenBank/DDBJ whole genome shotgun (WGS) entry which is preliminary data.</text>
</comment>
<reference evidence="2 3" key="1">
    <citation type="submission" date="2018-06" db="EMBL/GenBank/DDBJ databases">
        <title>Comparative genomics reveals the genomic features of Rhizophagus irregularis, R. cerebriforme, R. diaphanum and Gigaspora rosea, and their symbiotic lifestyle signature.</title>
        <authorList>
            <person name="Morin E."/>
            <person name="San Clemente H."/>
            <person name="Chen E.C.H."/>
            <person name="De La Providencia I."/>
            <person name="Hainaut M."/>
            <person name="Kuo A."/>
            <person name="Kohler A."/>
            <person name="Murat C."/>
            <person name="Tang N."/>
            <person name="Roy S."/>
            <person name="Loubradou J."/>
            <person name="Henrissat B."/>
            <person name="Grigoriev I.V."/>
            <person name="Corradi N."/>
            <person name="Roux C."/>
            <person name="Martin F.M."/>
        </authorList>
    </citation>
    <scope>NUCLEOTIDE SEQUENCE [LARGE SCALE GENOMIC DNA]</scope>
    <source>
        <strain evidence="2 3">DAOM 194757</strain>
    </source>
</reference>
<feature type="chain" id="PRO_5017470589" evidence="1">
    <location>
        <begin position="21"/>
        <end position="127"/>
    </location>
</feature>
<gene>
    <name evidence="2" type="ORF">C2G38_2138995</name>
</gene>
<dbReference type="EMBL" id="QKWP01000192">
    <property type="protein sequence ID" value="RIB25001.1"/>
    <property type="molecule type" value="Genomic_DNA"/>
</dbReference>
<evidence type="ECO:0000313" key="3">
    <source>
        <dbReference type="Proteomes" id="UP000266673"/>
    </source>
</evidence>
<keyword evidence="1" id="KW-0732">Signal</keyword>
<organism evidence="2 3">
    <name type="scientific">Gigaspora rosea</name>
    <dbReference type="NCBI Taxonomy" id="44941"/>
    <lineage>
        <taxon>Eukaryota</taxon>
        <taxon>Fungi</taxon>
        <taxon>Fungi incertae sedis</taxon>
        <taxon>Mucoromycota</taxon>
        <taxon>Glomeromycotina</taxon>
        <taxon>Glomeromycetes</taxon>
        <taxon>Diversisporales</taxon>
        <taxon>Gigasporaceae</taxon>
        <taxon>Gigaspora</taxon>
    </lineage>
</organism>
<keyword evidence="3" id="KW-1185">Reference proteome</keyword>
<feature type="signal peptide" evidence="1">
    <location>
        <begin position="1"/>
        <end position="20"/>
    </location>
</feature>
<dbReference type="AlphaFoldDB" id="A0A397VTB4"/>
<evidence type="ECO:0000313" key="2">
    <source>
        <dbReference type="EMBL" id="RIB25001.1"/>
    </source>
</evidence>
<proteinExistence type="predicted"/>
<dbReference type="OrthoDB" id="2338737at2759"/>
<dbReference type="Proteomes" id="UP000266673">
    <property type="component" value="Unassembled WGS sequence"/>
</dbReference>
<name>A0A397VTB4_9GLOM</name>
<sequence length="127" mass="13653">MKNFIIIILIFQIFISSITAQSGIVLLPAYGGSWENCTTDIAAAAYQSFSIKIVDYSANNVTPGFGIYGYGNSSKERIQGIGVTINSAVSSSIIPNTSTGLKNITISNNNFYCASHLWGCLCQIKLI</sequence>
<evidence type="ECO:0000256" key="1">
    <source>
        <dbReference type="SAM" id="SignalP"/>
    </source>
</evidence>
<protein>
    <submittedName>
        <fullName evidence="2">Uncharacterized protein</fullName>
    </submittedName>
</protein>